<protein>
    <recommendedName>
        <fullName evidence="4">HTH hxlR-type domain-containing protein</fullName>
    </recommendedName>
</protein>
<sequence length="220" mass="23857">MAYALDVVGERWTVLIVRELMSGPKRYSDLTSSLEGIGTSLLATRIRQLEDRGIITRRQLPPPAAVLVYQLTDTGRELAESLMPLAIWGIRHQLSHTRSPDERYRAEWSLPVIASLIDRHAIDSVTGTIEFRIDNTAAQLHLHDQQVDVLAGQAHEKPDATVTTDAATLTAVGAGRLDLPSALADGRITATGDPSILQVLVTSLTAPATPSDSEKPTPSR</sequence>
<dbReference type="Gene3D" id="1.10.10.10">
    <property type="entry name" value="Winged helix-like DNA-binding domain superfamily/Winged helix DNA-binding domain"/>
    <property type="match status" value="1"/>
</dbReference>
<comment type="caution">
    <text evidence="5">The sequence shown here is derived from an EMBL/GenBank/DDBJ whole genome shotgun (WGS) entry which is preliminary data.</text>
</comment>
<gene>
    <name evidence="5" type="ORF">AWB98_20645</name>
</gene>
<dbReference type="InterPro" id="IPR036390">
    <property type="entry name" value="WH_DNA-bd_sf"/>
</dbReference>
<evidence type="ECO:0000256" key="3">
    <source>
        <dbReference type="ARBA" id="ARBA00023163"/>
    </source>
</evidence>
<keyword evidence="2" id="KW-0238">DNA-binding</keyword>
<dbReference type="SUPFAM" id="SSF55718">
    <property type="entry name" value="SCP-like"/>
    <property type="match status" value="1"/>
</dbReference>
<dbReference type="Pfam" id="PF02036">
    <property type="entry name" value="SCP2"/>
    <property type="match status" value="1"/>
</dbReference>
<dbReference type="InterPro" id="IPR036527">
    <property type="entry name" value="SCP2_sterol-bd_dom_sf"/>
</dbReference>
<reference evidence="5 6" key="1">
    <citation type="submission" date="2016-01" db="EMBL/GenBank/DDBJ databases">
        <title>The new phylogeny of the genus Mycobacterium.</title>
        <authorList>
            <person name="Tarcisio F."/>
            <person name="Conor M."/>
            <person name="Antonella G."/>
            <person name="Elisabetta G."/>
            <person name="Giulia F.S."/>
            <person name="Sara T."/>
            <person name="Anna F."/>
            <person name="Clotilde B."/>
            <person name="Roberto B."/>
            <person name="Veronica D.S."/>
            <person name="Fabio R."/>
            <person name="Monica P."/>
            <person name="Olivier J."/>
            <person name="Enrico T."/>
            <person name="Nicola S."/>
        </authorList>
    </citation>
    <scope>NUCLEOTIDE SEQUENCE [LARGE SCALE GENOMIC DNA]</scope>
    <source>
        <strain evidence="5 6">CCUG 50187</strain>
    </source>
</reference>
<evidence type="ECO:0000256" key="1">
    <source>
        <dbReference type="ARBA" id="ARBA00023015"/>
    </source>
</evidence>
<name>A0ABX3V5H2_9MYCO</name>
<evidence type="ECO:0000259" key="4">
    <source>
        <dbReference type="PROSITE" id="PS51118"/>
    </source>
</evidence>
<keyword evidence="6" id="KW-1185">Reference proteome</keyword>
<dbReference type="EMBL" id="LQOP01000020">
    <property type="protein sequence ID" value="ORV24754.1"/>
    <property type="molecule type" value="Genomic_DNA"/>
</dbReference>
<keyword evidence="3" id="KW-0804">Transcription</keyword>
<dbReference type="InterPro" id="IPR003033">
    <property type="entry name" value="SCP2_sterol-bd_dom"/>
</dbReference>
<dbReference type="Pfam" id="PF01638">
    <property type="entry name" value="HxlR"/>
    <property type="match status" value="1"/>
</dbReference>
<evidence type="ECO:0000313" key="6">
    <source>
        <dbReference type="Proteomes" id="UP000193811"/>
    </source>
</evidence>
<feature type="domain" description="HTH hxlR-type" evidence="4">
    <location>
        <begin position="1"/>
        <end position="97"/>
    </location>
</feature>
<evidence type="ECO:0000256" key="2">
    <source>
        <dbReference type="ARBA" id="ARBA00023125"/>
    </source>
</evidence>
<proteinExistence type="predicted"/>
<dbReference type="PANTHER" id="PTHR33204:SF18">
    <property type="entry name" value="TRANSCRIPTIONAL REGULATORY PROTEIN"/>
    <property type="match status" value="1"/>
</dbReference>
<accession>A0ABX3V5H2</accession>
<evidence type="ECO:0000313" key="5">
    <source>
        <dbReference type="EMBL" id="ORV24754.1"/>
    </source>
</evidence>
<dbReference type="Gene3D" id="3.30.1050.10">
    <property type="entry name" value="SCP2 sterol-binding domain"/>
    <property type="match status" value="1"/>
</dbReference>
<dbReference type="Proteomes" id="UP000193811">
    <property type="component" value="Unassembled WGS sequence"/>
</dbReference>
<dbReference type="PANTHER" id="PTHR33204">
    <property type="entry name" value="TRANSCRIPTIONAL REGULATOR, MARR FAMILY"/>
    <property type="match status" value="1"/>
</dbReference>
<dbReference type="InterPro" id="IPR036388">
    <property type="entry name" value="WH-like_DNA-bd_sf"/>
</dbReference>
<dbReference type="InterPro" id="IPR002577">
    <property type="entry name" value="HTH_HxlR"/>
</dbReference>
<dbReference type="SUPFAM" id="SSF46785">
    <property type="entry name" value="Winged helix' DNA-binding domain"/>
    <property type="match status" value="1"/>
</dbReference>
<keyword evidence="1" id="KW-0805">Transcription regulation</keyword>
<dbReference type="PROSITE" id="PS51118">
    <property type="entry name" value="HTH_HXLR"/>
    <property type="match status" value="1"/>
</dbReference>
<organism evidence="5 6">
    <name type="scientific">Mycolicibacterium conceptionense</name>
    <dbReference type="NCBI Taxonomy" id="451644"/>
    <lineage>
        <taxon>Bacteria</taxon>
        <taxon>Bacillati</taxon>
        <taxon>Actinomycetota</taxon>
        <taxon>Actinomycetes</taxon>
        <taxon>Mycobacteriales</taxon>
        <taxon>Mycobacteriaceae</taxon>
        <taxon>Mycolicibacterium</taxon>
    </lineage>
</organism>